<feature type="compositionally biased region" description="Polar residues" evidence="1">
    <location>
        <begin position="288"/>
        <end position="303"/>
    </location>
</feature>
<comment type="caution">
    <text evidence="2">The sequence shown here is derived from an EMBL/GenBank/DDBJ whole genome shotgun (WGS) entry which is preliminary data.</text>
</comment>
<reference evidence="2 3" key="1">
    <citation type="submission" date="2024-02" db="EMBL/GenBank/DDBJ databases">
        <title>Discinaceae phylogenomics.</title>
        <authorList>
            <person name="Dirks A.C."/>
            <person name="James T.Y."/>
        </authorList>
    </citation>
    <scope>NUCLEOTIDE SEQUENCE [LARGE SCALE GENOMIC DNA]</scope>
    <source>
        <strain evidence="2 3">ACD0624</strain>
    </source>
</reference>
<feature type="region of interest" description="Disordered" evidence="1">
    <location>
        <begin position="229"/>
        <end position="303"/>
    </location>
</feature>
<gene>
    <name evidence="2" type="ORF">Q9L58_004934</name>
</gene>
<feature type="region of interest" description="Disordered" evidence="1">
    <location>
        <begin position="169"/>
        <end position="194"/>
    </location>
</feature>
<keyword evidence="3" id="KW-1185">Reference proteome</keyword>
<organism evidence="2 3">
    <name type="scientific">Discina gigas</name>
    <dbReference type="NCBI Taxonomy" id="1032678"/>
    <lineage>
        <taxon>Eukaryota</taxon>
        <taxon>Fungi</taxon>
        <taxon>Dikarya</taxon>
        <taxon>Ascomycota</taxon>
        <taxon>Pezizomycotina</taxon>
        <taxon>Pezizomycetes</taxon>
        <taxon>Pezizales</taxon>
        <taxon>Discinaceae</taxon>
        <taxon>Discina</taxon>
    </lineage>
</organism>
<accession>A0ABR3GK29</accession>
<evidence type="ECO:0000313" key="2">
    <source>
        <dbReference type="EMBL" id="KAL0636145.1"/>
    </source>
</evidence>
<dbReference type="SUPFAM" id="SSF54928">
    <property type="entry name" value="RNA-binding domain, RBD"/>
    <property type="match status" value="1"/>
</dbReference>
<feature type="region of interest" description="Disordered" evidence="1">
    <location>
        <begin position="1"/>
        <end position="88"/>
    </location>
</feature>
<dbReference type="EMBL" id="JBBBZM010000056">
    <property type="protein sequence ID" value="KAL0636145.1"/>
    <property type="molecule type" value="Genomic_DNA"/>
</dbReference>
<protein>
    <submittedName>
        <fullName evidence="2">Uncharacterized protein</fullName>
    </submittedName>
</protein>
<dbReference type="InterPro" id="IPR035979">
    <property type="entry name" value="RBD_domain_sf"/>
</dbReference>
<feature type="compositionally biased region" description="Polar residues" evidence="1">
    <location>
        <begin position="169"/>
        <end position="184"/>
    </location>
</feature>
<name>A0ABR3GK29_9PEZI</name>
<proteinExistence type="predicted"/>
<evidence type="ECO:0000313" key="3">
    <source>
        <dbReference type="Proteomes" id="UP001447188"/>
    </source>
</evidence>
<evidence type="ECO:0000256" key="1">
    <source>
        <dbReference type="SAM" id="MobiDB-lite"/>
    </source>
</evidence>
<dbReference type="Proteomes" id="UP001447188">
    <property type="component" value="Unassembled WGS sequence"/>
</dbReference>
<sequence length="567" mass="61829">MAGPVQSFLGDKPFPHSFVGDKPSPYSSLGDIPFTHRRNPFPRPTIRPGPLHIPAATPEPEPEPPLSTEIGAPLTHHPHASGETDQLTVTGQPIIIACKTWRQMLLSKNQREDIAGQPADDPTAAISKLQILSEKDTNGSQLNVGAPAVPGGQEDNDLACCTVDAKQLTSSLGDGTSDTPSTLPGPQGRNIKPRLWALPDPDYRAIKSWDSPPPDNQARKHYDNLSPDYRAIKSWDNPPKVSDNDEKPNKPQVSFAIPHAKPGLQPNTIMGTSPPLAPPETTAPLRTKPTTQVPANIPSTANQSLIAPNSKDVKTAGSYIIPAAFDPFKYGRPSTTRAESTANFDVGYSRPIYGCFPDAKKRIISKEPRTIVIKNLPGNPTLAMVSLVCKGTGKIESITLFESLKKARVVFVHSADAEKFFNENKCQLSLEYKSGGRTIQHMVTVEMKYNTNFLSAPTHTLVTKMKATRVVRVVGWSREGLEYLVDSSEDENEPLEVLLVRLAGLYAYTGVEDRVEGATWRKNEKGLMEANLIYSRIKDAYCAIGALGKEIELSQCIVTYGKDPCEA</sequence>